<dbReference type="Proteomes" id="UP000225706">
    <property type="component" value="Unassembled WGS sequence"/>
</dbReference>
<evidence type="ECO:0000256" key="1">
    <source>
        <dbReference type="SAM" id="MobiDB-lite"/>
    </source>
</evidence>
<evidence type="ECO:0000313" key="3">
    <source>
        <dbReference type="Proteomes" id="UP000225706"/>
    </source>
</evidence>
<protein>
    <submittedName>
        <fullName evidence="2">Uncharacterized protein</fullName>
    </submittedName>
</protein>
<feature type="region of interest" description="Disordered" evidence="1">
    <location>
        <begin position="1"/>
        <end position="35"/>
    </location>
</feature>
<feature type="compositionally biased region" description="Polar residues" evidence="1">
    <location>
        <begin position="145"/>
        <end position="156"/>
    </location>
</feature>
<dbReference type="EMBL" id="LSMT01000344">
    <property type="protein sequence ID" value="PFX19795.1"/>
    <property type="molecule type" value="Genomic_DNA"/>
</dbReference>
<proteinExistence type="predicted"/>
<dbReference type="AlphaFoldDB" id="A0A2B4RU69"/>
<name>A0A2B4RU69_STYPI</name>
<comment type="caution">
    <text evidence="2">The sequence shown here is derived from an EMBL/GenBank/DDBJ whole genome shotgun (WGS) entry which is preliminary data.</text>
</comment>
<dbReference type="OrthoDB" id="5965179at2759"/>
<sequence length="218" mass="24269">MSSADENSALKRNSVHQTRLSLELQQLERDRTTRMREMEKATQAFARRQEQIQGIRDKASLRRVPSAPPIQNHSGRTPLSKSVLAADSKEDLTLQPFITKNVRLESAPLSRNRRALHKTVTMPSMDLLPSHGGFTGSAGNLSSICSDPTQRRTSPNKLGFVSPLQTPPSGTRVPMYSRNFTGVRQRDDAMTASLPRRKTSLPQLTNGTRTTRSKSVSY</sequence>
<reference evidence="3" key="1">
    <citation type="journal article" date="2017" name="bioRxiv">
        <title>Comparative analysis of the genomes of Stylophora pistillata and Acropora digitifera provides evidence for extensive differences between species of corals.</title>
        <authorList>
            <person name="Voolstra C.R."/>
            <person name="Li Y."/>
            <person name="Liew Y.J."/>
            <person name="Baumgarten S."/>
            <person name="Zoccola D."/>
            <person name="Flot J.-F."/>
            <person name="Tambutte S."/>
            <person name="Allemand D."/>
            <person name="Aranda M."/>
        </authorList>
    </citation>
    <scope>NUCLEOTIDE SEQUENCE [LARGE SCALE GENOMIC DNA]</scope>
</reference>
<feature type="compositionally biased region" description="Polar residues" evidence="1">
    <location>
        <begin position="15"/>
        <end position="24"/>
    </location>
</feature>
<feature type="compositionally biased region" description="Basic and acidic residues" evidence="1">
    <location>
        <begin position="26"/>
        <end position="35"/>
    </location>
</feature>
<evidence type="ECO:0000313" key="2">
    <source>
        <dbReference type="EMBL" id="PFX19795.1"/>
    </source>
</evidence>
<accession>A0A2B4RU69</accession>
<gene>
    <name evidence="2" type="ORF">AWC38_SpisGene15780</name>
</gene>
<feature type="region of interest" description="Disordered" evidence="1">
    <location>
        <begin position="145"/>
        <end position="218"/>
    </location>
</feature>
<organism evidence="2 3">
    <name type="scientific">Stylophora pistillata</name>
    <name type="common">Smooth cauliflower coral</name>
    <dbReference type="NCBI Taxonomy" id="50429"/>
    <lineage>
        <taxon>Eukaryota</taxon>
        <taxon>Metazoa</taxon>
        <taxon>Cnidaria</taxon>
        <taxon>Anthozoa</taxon>
        <taxon>Hexacorallia</taxon>
        <taxon>Scleractinia</taxon>
        <taxon>Astrocoeniina</taxon>
        <taxon>Pocilloporidae</taxon>
        <taxon>Stylophora</taxon>
    </lineage>
</organism>
<feature type="compositionally biased region" description="Polar residues" evidence="1">
    <location>
        <begin position="200"/>
        <end position="218"/>
    </location>
</feature>
<keyword evidence="3" id="KW-1185">Reference proteome</keyword>